<dbReference type="Pfam" id="PF11755">
    <property type="entry name" value="DUF3311"/>
    <property type="match status" value="1"/>
</dbReference>
<sequence>MTNILIILPFGLYFIPLLFLERSAITWWGLPLAVWWMLGCIPLTSLCLLFAWRRSGCTADAERPSP</sequence>
<name>A0AA35Y3J4_9PROT</name>
<dbReference type="EMBL" id="CATKSH010000009">
    <property type="protein sequence ID" value="CAI9120902.1"/>
    <property type="molecule type" value="Genomic_DNA"/>
</dbReference>
<reference evidence="2" key="1">
    <citation type="submission" date="2023-03" db="EMBL/GenBank/DDBJ databases">
        <authorList>
            <person name="Cleenwerck I."/>
        </authorList>
    </citation>
    <scope>NUCLEOTIDE SEQUENCE</scope>
    <source>
        <strain evidence="2">LMG 32879</strain>
    </source>
</reference>
<dbReference type="AlphaFoldDB" id="A0AA35Y3J4"/>
<keyword evidence="1" id="KW-0472">Membrane</keyword>
<organism evidence="2 3">
    <name type="scientific">Brytella acorum</name>
    <dbReference type="NCBI Taxonomy" id="2959299"/>
    <lineage>
        <taxon>Bacteria</taxon>
        <taxon>Pseudomonadati</taxon>
        <taxon>Pseudomonadota</taxon>
        <taxon>Alphaproteobacteria</taxon>
        <taxon>Acetobacterales</taxon>
        <taxon>Acetobacteraceae</taxon>
        <taxon>Brytella</taxon>
    </lineage>
</organism>
<dbReference type="RefSeq" id="WP_289841196.1">
    <property type="nucleotide sequence ID" value="NZ_CATKSH010000009.1"/>
</dbReference>
<keyword evidence="3" id="KW-1185">Reference proteome</keyword>
<protein>
    <submittedName>
        <fullName evidence="2">DUF3311 domain-containing protein</fullName>
    </submittedName>
</protein>
<evidence type="ECO:0000313" key="2">
    <source>
        <dbReference type="EMBL" id="CAI9120902.1"/>
    </source>
</evidence>
<proteinExistence type="predicted"/>
<dbReference type="Proteomes" id="UP001176960">
    <property type="component" value="Unassembled WGS sequence"/>
</dbReference>
<evidence type="ECO:0000313" key="3">
    <source>
        <dbReference type="Proteomes" id="UP001176960"/>
    </source>
</evidence>
<evidence type="ECO:0000256" key="1">
    <source>
        <dbReference type="SAM" id="Phobius"/>
    </source>
</evidence>
<feature type="transmembrane region" description="Helical" evidence="1">
    <location>
        <begin position="33"/>
        <end position="52"/>
    </location>
</feature>
<dbReference type="InterPro" id="IPR021741">
    <property type="entry name" value="DUF3311"/>
</dbReference>
<keyword evidence="1" id="KW-0812">Transmembrane</keyword>
<keyword evidence="1" id="KW-1133">Transmembrane helix</keyword>
<gene>
    <name evidence="2" type="ORF">LMG32879_001742</name>
</gene>
<comment type="caution">
    <text evidence="2">The sequence shown here is derived from an EMBL/GenBank/DDBJ whole genome shotgun (WGS) entry which is preliminary data.</text>
</comment>
<accession>A0AA35Y3J4</accession>